<reference evidence="2" key="1">
    <citation type="submission" date="2023-01" db="EMBL/GenBank/DDBJ databases">
        <title>Metagenome sequencing of chrysophaentin producing Chrysophaeum taylorii.</title>
        <authorList>
            <person name="Davison J."/>
            <person name="Bewley C."/>
        </authorList>
    </citation>
    <scope>NUCLEOTIDE SEQUENCE</scope>
    <source>
        <strain evidence="2">NIES-1699</strain>
    </source>
</reference>
<evidence type="ECO:0000313" key="3">
    <source>
        <dbReference type="Proteomes" id="UP001230188"/>
    </source>
</evidence>
<evidence type="ECO:0000256" key="1">
    <source>
        <dbReference type="SAM" id="Coils"/>
    </source>
</evidence>
<name>A0AAD7UCQ7_9STRA</name>
<accession>A0AAD7UCQ7</accession>
<proteinExistence type="predicted"/>
<sequence>MRLARIGVLVALGQALQWGPRLTVRRRVLRVPSWFAKPENGDDVVFAVFADTNDDEDVIAIVDDKVIEALEAETMLEDDKPEDDVFEKVVEGNGIDEIFIEASPGDVQVYEEIIEGLIEEIIEDDDIEEVLIESDDPVIIDDPGAEERIEVLEEVVENSRQAEEIVKEEPFPAEDVVNDDPDVRDAETLVAEEEEEDPVAVEEPTQLERSQLRRQQVEEVVAEELAALRGQLDREVEREEERAGAVGGLMRELSEAREAKEKRIARERELLVQLQDVAQRTEEASVRESVTTAVETKANLVAIEMILVDDIDECAAQVRVEEAEIGRRLGAMRATRESLPALDDAEALRLYSWAQITELEEELRRSAVAIAETDAKVSSLRARITDALDQKQSVLLGSVPKEVVSVDLAQLDDDSLKEAAATSAAATLSAVFVLLKRCFATVGQFWTSQDSQRAGRLLTQASNATLALRSQLSDVPDSVPPSEIAAQTADQVKKVGSSFGAAIVEAGTGLGTASVETGLDEAALDVVSALSTTTAAAGILAFRAASRGAATLQDQLRNQTAK</sequence>
<comment type="caution">
    <text evidence="2">The sequence shown here is derived from an EMBL/GenBank/DDBJ whole genome shotgun (WGS) entry which is preliminary data.</text>
</comment>
<gene>
    <name evidence="2" type="ORF">CTAYLR_001650</name>
</gene>
<keyword evidence="1" id="KW-0175">Coiled coil</keyword>
<evidence type="ECO:0000313" key="2">
    <source>
        <dbReference type="EMBL" id="KAJ8602133.1"/>
    </source>
</evidence>
<organism evidence="2 3">
    <name type="scientific">Chrysophaeum taylorii</name>
    <dbReference type="NCBI Taxonomy" id="2483200"/>
    <lineage>
        <taxon>Eukaryota</taxon>
        <taxon>Sar</taxon>
        <taxon>Stramenopiles</taxon>
        <taxon>Ochrophyta</taxon>
        <taxon>Pelagophyceae</taxon>
        <taxon>Pelagomonadales</taxon>
        <taxon>Pelagomonadaceae</taxon>
        <taxon>Chrysophaeum</taxon>
    </lineage>
</organism>
<dbReference type="EMBL" id="JAQMWT010000390">
    <property type="protein sequence ID" value="KAJ8602133.1"/>
    <property type="molecule type" value="Genomic_DNA"/>
</dbReference>
<keyword evidence="3" id="KW-1185">Reference proteome</keyword>
<feature type="coiled-coil region" evidence="1">
    <location>
        <begin position="222"/>
        <end position="284"/>
    </location>
</feature>
<protein>
    <submittedName>
        <fullName evidence="2">Uncharacterized protein</fullName>
    </submittedName>
</protein>
<dbReference type="AlphaFoldDB" id="A0AAD7UCQ7"/>
<dbReference type="Proteomes" id="UP001230188">
    <property type="component" value="Unassembled WGS sequence"/>
</dbReference>